<dbReference type="Gene3D" id="1.10.1760.20">
    <property type="match status" value="1"/>
</dbReference>
<accession>A0A4R6M377</accession>
<dbReference type="Proteomes" id="UP000295064">
    <property type="component" value="Unassembled WGS sequence"/>
</dbReference>
<dbReference type="Pfam" id="PF12822">
    <property type="entry name" value="ECF_trnsprt"/>
    <property type="match status" value="1"/>
</dbReference>
<proteinExistence type="predicted"/>
<feature type="transmembrane region" description="Helical" evidence="1">
    <location>
        <begin position="106"/>
        <end position="132"/>
    </location>
</feature>
<feature type="transmembrane region" description="Helical" evidence="1">
    <location>
        <begin position="144"/>
        <end position="164"/>
    </location>
</feature>
<sequence>MKNQTRKLVWASFLLVLGIILPRLVNLTGSMTLGNLISPMHIPVFLTGLILGPFYGTLVGFITPLFSTLLFAMPPMMPPIAVLMAFELAAFGLISGYLYSNKFKNIYFSLIAAMILGRLVYGLALIAVGPLFNFNPPFIPFMQGAFLTGIPGMVIQLVIIPPIVEKIKPIKEFTEFNRKVK</sequence>
<protein>
    <submittedName>
        <fullName evidence="2">Uncharacterized protein DUF3816</fullName>
    </submittedName>
</protein>
<keyword evidence="1" id="KW-0472">Membrane</keyword>
<evidence type="ECO:0000313" key="2">
    <source>
        <dbReference type="EMBL" id="TDO94339.1"/>
    </source>
</evidence>
<keyword evidence="1" id="KW-1133">Transmembrane helix</keyword>
<dbReference type="GO" id="GO:0022857">
    <property type="term" value="F:transmembrane transporter activity"/>
    <property type="evidence" value="ECO:0007669"/>
    <property type="project" value="InterPro"/>
</dbReference>
<keyword evidence="1" id="KW-0812">Transmembrane</keyword>
<reference evidence="2 3" key="1">
    <citation type="submission" date="2019-03" db="EMBL/GenBank/DDBJ databases">
        <title>Subsurface microbial communities from deep shales in Ohio and West Virginia, USA.</title>
        <authorList>
            <person name="Wrighton K."/>
        </authorList>
    </citation>
    <scope>NUCLEOTIDE SEQUENCE [LARGE SCALE GENOMIC DNA]</scope>
    <source>
        <strain evidence="2 3">MA284_T2</strain>
    </source>
</reference>
<feature type="transmembrane region" description="Helical" evidence="1">
    <location>
        <begin position="80"/>
        <end position="100"/>
    </location>
</feature>
<dbReference type="EMBL" id="SNWX01000003">
    <property type="protein sequence ID" value="TDO94339.1"/>
    <property type="molecule type" value="Genomic_DNA"/>
</dbReference>
<evidence type="ECO:0000256" key="1">
    <source>
        <dbReference type="SAM" id="Phobius"/>
    </source>
</evidence>
<dbReference type="AlphaFoldDB" id="A0A4R6M377"/>
<comment type="caution">
    <text evidence="2">The sequence shown here is derived from an EMBL/GenBank/DDBJ whole genome shotgun (WGS) entry which is preliminary data.</text>
</comment>
<dbReference type="InterPro" id="IPR024529">
    <property type="entry name" value="ECF_trnsprt_substrate-spec"/>
</dbReference>
<organism evidence="2 3">
    <name type="scientific">Halanaerobium saccharolyticum</name>
    <dbReference type="NCBI Taxonomy" id="43595"/>
    <lineage>
        <taxon>Bacteria</taxon>
        <taxon>Bacillati</taxon>
        <taxon>Bacillota</taxon>
        <taxon>Clostridia</taxon>
        <taxon>Halanaerobiales</taxon>
        <taxon>Halanaerobiaceae</taxon>
        <taxon>Halanaerobium</taxon>
    </lineage>
</organism>
<feature type="transmembrane region" description="Helical" evidence="1">
    <location>
        <begin position="45"/>
        <end position="73"/>
    </location>
</feature>
<evidence type="ECO:0000313" key="3">
    <source>
        <dbReference type="Proteomes" id="UP000295064"/>
    </source>
</evidence>
<name>A0A4R6M377_9FIRM</name>
<dbReference type="RefSeq" id="WP_166637953.1">
    <property type="nucleotide sequence ID" value="NZ_SNWX01000003.1"/>
</dbReference>
<feature type="transmembrane region" description="Helical" evidence="1">
    <location>
        <begin position="7"/>
        <end position="25"/>
    </location>
</feature>
<gene>
    <name evidence="2" type="ORF">DFR79_10317</name>
</gene>